<dbReference type="Proteomes" id="UP000193622">
    <property type="component" value="Unassembled WGS sequence"/>
</dbReference>
<protein>
    <submittedName>
        <fullName evidence="1">Uncharacterized protein</fullName>
    </submittedName>
</protein>
<sequence length="115" mass="12442">MSVSASPFPDCRALLAVDRRATPTRTNGTSTPAATDAATSVHPLLQIISKLCSVLCREVDLIAHTVETKFHSLVSGTFTVEIIDQGDGNFFCHYPTALPRYQMRGMPHISGTNLP</sequence>
<proteinExistence type="predicted"/>
<comment type="caution">
    <text evidence="1">The sequence shown here is derived from an EMBL/GenBank/DDBJ whole genome shotgun (WGS) entry which is preliminary data.</text>
</comment>
<dbReference type="EMBL" id="LQPC01000030">
    <property type="protein sequence ID" value="ORV87818.1"/>
    <property type="molecule type" value="Genomic_DNA"/>
</dbReference>
<evidence type="ECO:0000313" key="1">
    <source>
        <dbReference type="EMBL" id="ORV87818.1"/>
    </source>
</evidence>
<name>A0A1X1WMQ0_MYCIR</name>
<accession>A0A1X1WMQ0</accession>
<gene>
    <name evidence="1" type="ORF">AWC12_15800</name>
</gene>
<reference evidence="1 2" key="1">
    <citation type="submission" date="2016-01" db="EMBL/GenBank/DDBJ databases">
        <title>The new phylogeny of the genus Mycobacterium.</title>
        <authorList>
            <person name="Tarcisio F."/>
            <person name="Conor M."/>
            <person name="Antonella G."/>
            <person name="Elisabetta G."/>
            <person name="Giulia F.S."/>
            <person name="Sara T."/>
            <person name="Anna F."/>
            <person name="Clotilde B."/>
            <person name="Roberto B."/>
            <person name="Veronica D.S."/>
            <person name="Fabio R."/>
            <person name="Monica P."/>
            <person name="Olivier J."/>
            <person name="Enrico T."/>
            <person name="Nicola S."/>
        </authorList>
    </citation>
    <scope>NUCLEOTIDE SEQUENCE [LARGE SCALE GENOMIC DNA]</scope>
    <source>
        <strain evidence="1 2">DSM 45541</strain>
    </source>
</reference>
<dbReference type="AlphaFoldDB" id="A0A1X1WMQ0"/>
<organism evidence="1 2">
    <name type="scientific">Mycolicibacterium iranicum</name>
    <name type="common">Mycobacterium iranicum</name>
    <dbReference type="NCBI Taxonomy" id="912594"/>
    <lineage>
        <taxon>Bacteria</taxon>
        <taxon>Bacillati</taxon>
        <taxon>Actinomycetota</taxon>
        <taxon>Actinomycetes</taxon>
        <taxon>Mycobacteriales</taxon>
        <taxon>Mycobacteriaceae</taxon>
        <taxon>Mycolicibacterium</taxon>
    </lineage>
</organism>
<evidence type="ECO:0000313" key="2">
    <source>
        <dbReference type="Proteomes" id="UP000193622"/>
    </source>
</evidence>